<organism evidence="6 7">
    <name type="scientific">Hanseniaspora valbyensis NRRL Y-1626</name>
    <dbReference type="NCBI Taxonomy" id="766949"/>
    <lineage>
        <taxon>Eukaryota</taxon>
        <taxon>Fungi</taxon>
        <taxon>Dikarya</taxon>
        <taxon>Ascomycota</taxon>
        <taxon>Saccharomycotina</taxon>
        <taxon>Saccharomycetes</taxon>
        <taxon>Saccharomycodales</taxon>
        <taxon>Saccharomycodaceae</taxon>
        <taxon>Hanseniaspora</taxon>
    </lineage>
</organism>
<evidence type="ECO:0000256" key="2">
    <source>
        <dbReference type="ARBA" id="ARBA00022741"/>
    </source>
</evidence>
<dbReference type="SUPFAM" id="SSF52540">
    <property type="entry name" value="P-loop containing nucleoside triphosphate hydrolases"/>
    <property type="match status" value="1"/>
</dbReference>
<dbReference type="PANTHER" id="PTHR23074">
    <property type="entry name" value="AAA DOMAIN-CONTAINING"/>
    <property type="match status" value="1"/>
</dbReference>
<dbReference type="FunFam" id="3.40.50.300:FF:002588">
    <property type="entry name" value="ATPase, AAA family"/>
    <property type="match status" value="1"/>
</dbReference>
<keyword evidence="3 4" id="KW-0067">ATP-binding</keyword>
<comment type="similarity">
    <text evidence="1 4">Belongs to the AAA ATPase family.</text>
</comment>
<evidence type="ECO:0000313" key="7">
    <source>
        <dbReference type="Proteomes" id="UP000092321"/>
    </source>
</evidence>
<proteinExistence type="inferred from homology"/>
<evidence type="ECO:0000256" key="3">
    <source>
        <dbReference type="ARBA" id="ARBA00022840"/>
    </source>
</evidence>
<evidence type="ECO:0000313" key="6">
    <source>
        <dbReference type="EMBL" id="OBA26332.1"/>
    </source>
</evidence>
<dbReference type="EMBL" id="LXPE01000019">
    <property type="protein sequence ID" value="OBA26332.1"/>
    <property type="molecule type" value="Genomic_DNA"/>
</dbReference>
<dbReference type="InterPro" id="IPR041569">
    <property type="entry name" value="AAA_lid_3"/>
</dbReference>
<comment type="caution">
    <text evidence="6">The sequence shown here is derived from an EMBL/GenBank/DDBJ whole genome shotgun (WGS) entry which is preliminary data.</text>
</comment>
<dbReference type="InterPro" id="IPR003593">
    <property type="entry name" value="AAA+_ATPase"/>
</dbReference>
<dbReference type="SMART" id="SM00382">
    <property type="entry name" value="AAA"/>
    <property type="match status" value="1"/>
</dbReference>
<accession>A0A1B7TC61</accession>
<dbReference type="OrthoDB" id="10251136at2759"/>
<dbReference type="Pfam" id="PF17862">
    <property type="entry name" value="AAA_lid_3"/>
    <property type="match status" value="1"/>
</dbReference>
<reference evidence="7" key="1">
    <citation type="journal article" date="2016" name="Proc. Natl. Acad. Sci. U.S.A.">
        <title>Comparative genomics of biotechnologically important yeasts.</title>
        <authorList>
            <person name="Riley R."/>
            <person name="Haridas S."/>
            <person name="Wolfe K.H."/>
            <person name="Lopes M.R."/>
            <person name="Hittinger C.T."/>
            <person name="Goeker M."/>
            <person name="Salamov A.A."/>
            <person name="Wisecaver J.H."/>
            <person name="Long T.M."/>
            <person name="Calvey C.H."/>
            <person name="Aerts A.L."/>
            <person name="Barry K.W."/>
            <person name="Choi C."/>
            <person name="Clum A."/>
            <person name="Coughlan A.Y."/>
            <person name="Deshpande S."/>
            <person name="Douglass A.P."/>
            <person name="Hanson S.J."/>
            <person name="Klenk H.-P."/>
            <person name="LaButti K.M."/>
            <person name="Lapidus A."/>
            <person name="Lindquist E.A."/>
            <person name="Lipzen A.M."/>
            <person name="Meier-Kolthoff J.P."/>
            <person name="Ohm R.A."/>
            <person name="Otillar R.P."/>
            <person name="Pangilinan J.L."/>
            <person name="Peng Y."/>
            <person name="Rokas A."/>
            <person name="Rosa C.A."/>
            <person name="Scheuner C."/>
            <person name="Sibirny A.A."/>
            <person name="Slot J.C."/>
            <person name="Stielow J.B."/>
            <person name="Sun H."/>
            <person name="Kurtzman C.P."/>
            <person name="Blackwell M."/>
            <person name="Grigoriev I.V."/>
            <person name="Jeffries T.W."/>
        </authorList>
    </citation>
    <scope>NUCLEOTIDE SEQUENCE [LARGE SCALE GENOMIC DNA]</scope>
    <source>
        <strain evidence="7">NRRL Y-1626</strain>
    </source>
</reference>
<dbReference type="InterPro" id="IPR003960">
    <property type="entry name" value="ATPase_AAA_CS"/>
</dbReference>
<protein>
    <submittedName>
        <fullName evidence="6">AAA-domain-containing protein</fullName>
    </submittedName>
</protein>
<dbReference type="InterPro" id="IPR015415">
    <property type="entry name" value="Spast_Vps4_C"/>
</dbReference>
<dbReference type="Pfam" id="PF00004">
    <property type="entry name" value="AAA"/>
    <property type="match status" value="1"/>
</dbReference>
<sequence length="308" mass="34640">MGKQIFQEILVARSSQRPITWDDIIGLNNCKQQLQETIVFPFLRPDLFSGLREPINGLLLYGPPGTGKTMLAKCVAYQTESTFFNVSVSSITSKFLGESEKLVKGVFTLAAKLSPSIIFIDEIDSILGSRGSSGGGRESSRRFKNEFLTQWSNLSYSLAEDGSFNRVLVLGCTNLPWVIDDAARRRFQKRIYCPLPNFQDRINLIEMLLSKNKDNIAEFNNDQLQELAQLTDGFSNSDLLTLCKDASMEPIRELIKKGDNSILNVDKNNIRPINLKDFKTSINSNKIKGSVNLNTIESYDQWTDQFGS</sequence>
<dbReference type="InterPro" id="IPR027417">
    <property type="entry name" value="P-loop_NTPase"/>
</dbReference>
<dbReference type="FunFam" id="1.10.8.60:FF:000022">
    <property type="entry name" value="Fidgetin like 1"/>
    <property type="match status" value="1"/>
</dbReference>
<feature type="domain" description="AAA+ ATPase" evidence="5">
    <location>
        <begin position="54"/>
        <end position="197"/>
    </location>
</feature>
<dbReference type="AlphaFoldDB" id="A0A1B7TC61"/>
<dbReference type="InterPro" id="IPR003959">
    <property type="entry name" value="ATPase_AAA_core"/>
</dbReference>
<keyword evidence="7" id="KW-1185">Reference proteome</keyword>
<dbReference type="GO" id="GO:0005524">
    <property type="term" value="F:ATP binding"/>
    <property type="evidence" value="ECO:0007669"/>
    <property type="project" value="UniProtKB-KW"/>
</dbReference>
<evidence type="ECO:0000259" key="5">
    <source>
        <dbReference type="SMART" id="SM00382"/>
    </source>
</evidence>
<dbReference type="PANTHER" id="PTHR23074:SF17">
    <property type="entry name" value="FIDGETIN-LIKE PROTEIN 1"/>
    <property type="match status" value="1"/>
</dbReference>
<name>A0A1B7TC61_9ASCO</name>
<dbReference type="GO" id="GO:0016887">
    <property type="term" value="F:ATP hydrolysis activity"/>
    <property type="evidence" value="ECO:0007669"/>
    <property type="project" value="InterPro"/>
</dbReference>
<dbReference type="Gene3D" id="1.10.8.60">
    <property type="match status" value="1"/>
</dbReference>
<dbReference type="PROSITE" id="PS00674">
    <property type="entry name" value="AAA"/>
    <property type="match status" value="1"/>
</dbReference>
<dbReference type="Pfam" id="PF09336">
    <property type="entry name" value="Vps4_C"/>
    <property type="match status" value="1"/>
</dbReference>
<dbReference type="Gene3D" id="3.40.50.300">
    <property type="entry name" value="P-loop containing nucleotide triphosphate hydrolases"/>
    <property type="match status" value="1"/>
</dbReference>
<evidence type="ECO:0000256" key="1">
    <source>
        <dbReference type="ARBA" id="ARBA00006914"/>
    </source>
</evidence>
<keyword evidence="2 4" id="KW-0547">Nucleotide-binding</keyword>
<evidence type="ECO:0000256" key="4">
    <source>
        <dbReference type="RuleBase" id="RU003651"/>
    </source>
</evidence>
<dbReference type="Proteomes" id="UP000092321">
    <property type="component" value="Unassembled WGS sequence"/>
</dbReference>
<dbReference type="InterPro" id="IPR050304">
    <property type="entry name" value="MT-severing_AAA_ATPase"/>
</dbReference>
<gene>
    <name evidence="6" type="ORF">HANVADRAFT_25308</name>
</gene>